<comment type="subcellular location">
    <subcellularLocation>
        <location evidence="1">Cell envelope</location>
    </subcellularLocation>
</comment>
<dbReference type="KEGG" id="phe:Phep_1330"/>
<dbReference type="Gene3D" id="1.20.1420.20">
    <property type="entry name" value="M75 peptidase, HXXE motif"/>
    <property type="match status" value="1"/>
</dbReference>
<name>C6XSY4_PEDHD</name>
<feature type="domain" description="Imelysin-like" evidence="3">
    <location>
        <begin position="53"/>
        <end position="339"/>
    </location>
</feature>
<gene>
    <name evidence="4" type="ordered locus">Phep_1330</name>
</gene>
<evidence type="ECO:0000313" key="4">
    <source>
        <dbReference type="EMBL" id="ACU03545.1"/>
    </source>
</evidence>
<keyword evidence="2" id="KW-0732">Signal</keyword>
<protein>
    <submittedName>
        <fullName evidence="4">Periplasmic lipoprotein</fullName>
    </submittedName>
</protein>
<keyword evidence="5" id="KW-1185">Reference proteome</keyword>
<accession>C6XSY4</accession>
<evidence type="ECO:0000313" key="5">
    <source>
        <dbReference type="Proteomes" id="UP000000852"/>
    </source>
</evidence>
<evidence type="ECO:0000256" key="1">
    <source>
        <dbReference type="ARBA" id="ARBA00004196"/>
    </source>
</evidence>
<dbReference type="Proteomes" id="UP000000852">
    <property type="component" value="Chromosome"/>
</dbReference>
<dbReference type="EMBL" id="CP001681">
    <property type="protein sequence ID" value="ACU03545.1"/>
    <property type="molecule type" value="Genomic_DNA"/>
</dbReference>
<dbReference type="InterPro" id="IPR038352">
    <property type="entry name" value="Imelysin_sf"/>
</dbReference>
<dbReference type="InterPro" id="IPR034984">
    <property type="entry name" value="Imelysin-like_IPPA"/>
</dbReference>
<sequence>MMGKINKPGIAVLSMLLILFYISCSKKSNPADDKTTNGFDKTAMLTNYADKLIIPAYEQAQQKLTGLQTSVNAFLATPNLTNQAALKIVFKDTYLQIERISVLEFGPSRDNSLVGFINTLPANTMKKIGEKTDLAIMEENIASGNWNLVQNSAVHQQGFPALDYLFFANDALAKFTDANSTNRKKYVQDVLNRIKSLLDQTLSTWKNTYRGQFIANTQSNSGSPISYLLNQFAYEMDMLKGPRIGWPFGTQSGGIQFPELCEAYYSGLSLDLAIENMNSLKNMFTGGNSGKGIADLLAALGNTSLKDEILNQFNVVDSKLKAIPAPLSSALANNKPAIEDANKEIQLLLRLIKTDAVSKLGVQISYVDNDGD</sequence>
<dbReference type="eggNOG" id="COG3489">
    <property type="taxonomic scope" value="Bacteria"/>
</dbReference>
<organism evidence="4 5">
    <name type="scientific">Pedobacter heparinus (strain ATCC 13125 / DSM 2366 / CIP 104194 / JCM 7457 / NBRC 12017 / NCIMB 9290 / NRRL B-14731 / HIM 762-3)</name>
    <dbReference type="NCBI Taxonomy" id="485917"/>
    <lineage>
        <taxon>Bacteria</taxon>
        <taxon>Pseudomonadati</taxon>
        <taxon>Bacteroidota</taxon>
        <taxon>Sphingobacteriia</taxon>
        <taxon>Sphingobacteriales</taxon>
        <taxon>Sphingobacteriaceae</taxon>
        <taxon>Pedobacter</taxon>
    </lineage>
</organism>
<dbReference type="HOGENOM" id="CLU_064071_0_0_10"/>
<keyword evidence="4" id="KW-0449">Lipoprotein</keyword>
<dbReference type="CDD" id="cd14659">
    <property type="entry name" value="Imelysin-like_IPPA"/>
    <property type="match status" value="1"/>
</dbReference>
<dbReference type="InterPro" id="IPR018976">
    <property type="entry name" value="Imelysin-like"/>
</dbReference>
<dbReference type="STRING" id="485917.Phep_1330"/>
<proteinExistence type="predicted"/>
<dbReference type="Pfam" id="PF09375">
    <property type="entry name" value="Peptidase_M75"/>
    <property type="match status" value="1"/>
</dbReference>
<evidence type="ECO:0000259" key="3">
    <source>
        <dbReference type="Pfam" id="PF09375"/>
    </source>
</evidence>
<dbReference type="GO" id="GO:0030313">
    <property type="term" value="C:cell envelope"/>
    <property type="evidence" value="ECO:0007669"/>
    <property type="project" value="UniProtKB-SubCell"/>
</dbReference>
<evidence type="ECO:0000256" key="2">
    <source>
        <dbReference type="ARBA" id="ARBA00022729"/>
    </source>
</evidence>
<dbReference type="AlphaFoldDB" id="C6XSY4"/>
<reference evidence="4 5" key="1">
    <citation type="journal article" date="2009" name="Stand. Genomic Sci.">
        <title>Complete genome sequence of Pedobacter heparinus type strain (HIM 762-3).</title>
        <authorList>
            <person name="Han C."/>
            <person name="Spring S."/>
            <person name="Lapidus A."/>
            <person name="Del Rio T.G."/>
            <person name="Tice H."/>
            <person name="Copeland A."/>
            <person name="Cheng J.F."/>
            <person name="Lucas S."/>
            <person name="Chen F."/>
            <person name="Nolan M."/>
            <person name="Bruce D."/>
            <person name="Goodwin L."/>
            <person name="Pitluck S."/>
            <person name="Ivanova N."/>
            <person name="Mavromatis K."/>
            <person name="Mikhailova N."/>
            <person name="Pati A."/>
            <person name="Chen A."/>
            <person name="Palaniappan K."/>
            <person name="Land M."/>
            <person name="Hauser L."/>
            <person name="Chang Y.J."/>
            <person name="Jeffries C.C."/>
            <person name="Saunders E."/>
            <person name="Chertkov O."/>
            <person name="Brettin T."/>
            <person name="Goker M."/>
            <person name="Rohde M."/>
            <person name="Bristow J."/>
            <person name="Eisen J.A."/>
            <person name="Markowitz V."/>
            <person name="Hugenholtz P."/>
            <person name="Kyrpides N.C."/>
            <person name="Klenk H.P."/>
            <person name="Detter J.C."/>
        </authorList>
    </citation>
    <scope>NUCLEOTIDE SEQUENCE [LARGE SCALE GENOMIC DNA]</scope>
    <source>
        <strain evidence="5">ATCC 13125 / DSM 2366 / CIP 104194 / JCM 7457 / NBRC 12017 / NCIMB 9290 / NRRL B-14731 / HIM 762-3</strain>
    </source>
</reference>